<dbReference type="PANTHER" id="PTHR10803">
    <property type="entry name" value="ARSENICAL PUMP-DRIVING ATPASE ARSENITE-TRANSLOCATING ATPASE"/>
    <property type="match status" value="1"/>
</dbReference>
<dbReference type="AlphaFoldDB" id="A0A0S3QVT8"/>
<evidence type="ECO:0000256" key="2">
    <source>
        <dbReference type="ARBA" id="ARBA00052296"/>
    </source>
</evidence>
<dbReference type="InterPro" id="IPR025723">
    <property type="entry name" value="ArsA/GET3_ATPase-like"/>
</dbReference>
<evidence type="ECO:0000259" key="4">
    <source>
        <dbReference type="Pfam" id="PF02374"/>
    </source>
</evidence>
<dbReference type="Gene3D" id="3.40.50.300">
    <property type="entry name" value="P-loop containing nucleotide triphosphate hydrolases"/>
    <property type="match status" value="1"/>
</dbReference>
<dbReference type="GO" id="GO:0016887">
    <property type="term" value="F:ATP hydrolysis activity"/>
    <property type="evidence" value="ECO:0007669"/>
    <property type="project" value="InterPro"/>
</dbReference>
<reference evidence="6" key="1">
    <citation type="journal article" date="2018" name="Science">
        <title>A primordial and reversible TCA cycle in a facultatively chemolithoautotrophic thermophile.</title>
        <authorList>
            <person name="Nunoura T."/>
            <person name="Chikaraishi Y."/>
            <person name="Izaki R."/>
            <person name="Suwa T."/>
            <person name="Sato T."/>
            <person name="Harada T."/>
            <person name="Mori K."/>
            <person name="Kato Y."/>
            <person name="Miyazaki M."/>
            <person name="Shimamura S."/>
            <person name="Yanagawa K."/>
            <person name="Shuto A."/>
            <person name="Ohkouchi N."/>
            <person name="Fujita N."/>
            <person name="Takaki Y."/>
            <person name="Atomi H."/>
            <person name="Takai K."/>
        </authorList>
    </citation>
    <scope>NUCLEOTIDE SEQUENCE [LARGE SCALE GENOMIC DNA]</scope>
    <source>
        <strain evidence="6">DSM 17441 / JCM 13301 / NBRC 103674 / ABI70S6</strain>
    </source>
</reference>
<dbReference type="KEGG" id="ttk:TST_1658"/>
<dbReference type="InterPro" id="IPR016300">
    <property type="entry name" value="ATPase_ArsA/GET3"/>
</dbReference>
<dbReference type="PANTHER" id="PTHR10803:SF3">
    <property type="entry name" value="ATPASE GET3"/>
    <property type="match status" value="1"/>
</dbReference>
<dbReference type="OrthoDB" id="9780677at2"/>
<organism evidence="5 6">
    <name type="scientific">Thermosulfidibacter takaii (strain DSM 17441 / JCM 13301 / NBRC 103674 / ABI70S6)</name>
    <dbReference type="NCBI Taxonomy" id="1298851"/>
    <lineage>
        <taxon>Bacteria</taxon>
        <taxon>Pseudomonadati</taxon>
        <taxon>Thermosulfidibacterota</taxon>
        <taxon>Thermosulfidibacteria</taxon>
        <taxon>Thermosulfidibacterales</taxon>
        <taxon>Thermosulfidibacteraceae</taxon>
    </lineage>
</organism>
<dbReference type="NCBIfam" id="TIGR00345">
    <property type="entry name" value="GET3_arsA_TRC40"/>
    <property type="match status" value="1"/>
</dbReference>
<comment type="catalytic activity">
    <reaction evidence="2">
        <text>arsenite(in) + ATP + H2O = arsenite(out) + ADP + phosphate + H(+)</text>
        <dbReference type="Rhea" id="RHEA:11348"/>
        <dbReference type="ChEBI" id="CHEBI:15377"/>
        <dbReference type="ChEBI" id="CHEBI:15378"/>
        <dbReference type="ChEBI" id="CHEBI:29242"/>
        <dbReference type="ChEBI" id="CHEBI:30616"/>
        <dbReference type="ChEBI" id="CHEBI:43474"/>
        <dbReference type="ChEBI" id="CHEBI:456216"/>
        <dbReference type="EC" id="7.3.2.7"/>
    </reaction>
</comment>
<accession>A0A0S3QVT8</accession>
<dbReference type="GO" id="GO:0015446">
    <property type="term" value="F:ATPase-coupled arsenite transmembrane transporter activity"/>
    <property type="evidence" value="ECO:0007669"/>
    <property type="project" value="UniProtKB-EC"/>
</dbReference>
<evidence type="ECO:0000256" key="3">
    <source>
        <dbReference type="ARBA" id="ARBA00066752"/>
    </source>
</evidence>
<dbReference type="STRING" id="1298851.TST_1658"/>
<dbReference type="RefSeq" id="WP_068550611.1">
    <property type="nucleotide sequence ID" value="NZ_AP013035.1"/>
</dbReference>
<dbReference type="PATRIC" id="fig|1298851.3.peg.1737"/>
<sequence>MSKVFIFLGKGGVGKTTSSASLAYYLAEKGYKVFWFSVDPAHNISDVVGQKVDKITEVYKGLFALEVDVGRYMQRYIDNSIRRMKRLYKQLSVVGLEKVVESMRFSPGMEEVAILYAMHDLLQNSADYHFIVVDTPPTGLTLRILALPKLNIEWIKVLKYWRLKILERRRMVEAVRGEGALGEGVVVDPSEDKVIHELNNHFDMMKEMWDLFASNDCMKFLVVNQDRLSIAEGLRIKESLKDLGMQLAAVLVNKFGLLPVEKDEIKENYSDASVFELPFIENKEQLDKDDYLQIAYSWVPEVVSV</sequence>
<evidence type="ECO:0000313" key="6">
    <source>
        <dbReference type="Proteomes" id="UP000063234"/>
    </source>
</evidence>
<dbReference type="CDD" id="cd02035">
    <property type="entry name" value="ArsA"/>
    <property type="match status" value="1"/>
</dbReference>
<proteinExistence type="inferred from homology"/>
<dbReference type="EC" id="7.3.2.7" evidence="3"/>
<evidence type="ECO:0000313" key="5">
    <source>
        <dbReference type="EMBL" id="BAT72442.1"/>
    </source>
</evidence>
<protein>
    <recommendedName>
        <fullName evidence="3">arsenite-transporting ATPase</fullName>
        <ecNumber evidence="3">7.3.2.7</ecNumber>
    </recommendedName>
</protein>
<gene>
    <name evidence="5" type="primary">arsA</name>
    <name evidence="5" type="ORF">TST_1658</name>
</gene>
<name>A0A0S3QVT8_THET7</name>
<feature type="domain" description="ArsA/GET3 Anion-transporting ATPase-like" evidence="4">
    <location>
        <begin position="3"/>
        <end position="264"/>
    </location>
</feature>
<dbReference type="EMBL" id="AP013035">
    <property type="protein sequence ID" value="BAT72442.1"/>
    <property type="molecule type" value="Genomic_DNA"/>
</dbReference>
<dbReference type="Pfam" id="PF02374">
    <property type="entry name" value="ArsA_ATPase"/>
    <property type="match status" value="1"/>
</dbReference>
<dbReference type="Proteomes" id="UP000063234">
    <property type="component" value="Chromosome"/>
</dbReference>
<keyword evidence="6" id="KW-1185">Reference proteome</keyword>
<evidence type="ECO:0000256" key="1">
    <source>
        <dbReference type="ARBA" id="ARBA00011040"/>
    </source>
</evidence>
<dbReference type="GO" id="GO:0005524">
    <property type="term" value="F:ATP binding"/>
    <property type="evidence" value="ECO:0007669"/>
    <property type="project" value="InterPro"/>
</dbReference>
<dbReference type="InterPro" id="IPR027417">
    <property type="entry name" value="P-loop_NTPase"/>
</dbReference>
<comment type="similarity">
    <text evidence="1">Belongs to the arsA ATPase family.</text>
</comment>
<dbReference type="SUPFAM" id="SSF52540">
    <property type="entry name" value="P-loop containing nucleoside triphosphate hydrolases"/>
    <property type="match status" value="1"/>
</dbReference>
<keyword evidence="5" id="KW-0378">Hydrolase</keyword>